<evidence type="ECO:0000313" key="1">
    <source>
        <dbReference type="EMBL" id="MFD2202977.1"/>
    </source>
</evidence>
<sequence length="166" mass="18834">MKNRYIIPVFCIFVLSIFQAKGQEDFKRNTVFGELGGSSFLVSINYDKRLSKSSEGFGVRVGAGYMAWQDTEIFNFPILVNYLAGNNGKYFEMGIGPTFGYAQERQEPMDPDLSFEPYMTVFGSINIGYRYQPLNGGFNFRAGISPILDFGDVIPFWPYLSFGYSF</sequence>
<comment type="caution">
    <text evidence="1">The sequence shown here is derived from an EMBL/GenBank/DDBJ whole genome shotgun (WGS) entry which is preliminary data.</text>
</comment>
<evidence type="ECO:0000313" key="2">
    <source>
        <dbReference type="Proteomes" id="UP001597414"/>
    </source>
</evidence>
<dbReference type="RefSeq" id="WP_380804700.1">
    <property type="nucleotide sequence ID" value="NZ_JBHUIV010000020.1"/>
</dbReference>
<dbReference type="Proteomes" id="UP001597414">
    <property type="component" value="Unassembled WGS sequence"/>
</dbReference>
<keyword evidence="2" id="KW-1185">Reference proteome</keyword>
<dbReference type="EMBL" id="JBHUIV010000020">
    <property type="protein sequence ID" value="MFD2202977.1"/>
    <property type="molecule type" value="Genomic_DNA"/>
</dbReference>
<reference evidence="2" key="1">
    <citation type="journal article" date="2019" name="Int. J. Syst. Evol. Microbiol.">
        <title>The Global Catalogue of Microorganisms (GCM) 10K type strain sequencing project: providing services to taxonomists for standard genome sequencing and annotation.</title>
        <authorList>
            <consortium name="The Broad Institute Genomics Platform"/>
            <consortium name="The Broad Institute Genome Sequencing Center for Infectious Disease"/>
            <person name="Wu L."/>
            <person name="Ma J."/>
        </authorList>
    </citation>
    <scope>NUCLEOTIDE SEQUENCE [LARGE SCALE GENOMIC DNA]</scope>
    <source>
        <strain evidence="2">KCTC 19812</strain>
    </source>
</reference>
<organism evidence="1 2">
    <name type="scientific">Shivajiella indica</name>
    <dbReference type="NCBI Taxonomy" id="872115"/>
    <lineage>
        <taxon>Bacteria</taxon>
        <taxon>Pseudomonadati</taxon>
        <taxon>Bacteroidota</taxon>
        <taxon>Cytophagia</taxon>
        <taxon>Cytophagales</taxon>
        <taxon>Cyclobacteriaceae</taxon>
        <taxon>Shivajiella</taxon>
    </lineage>
</organism>
<gene>
    <name evidence="1" type="ORF">ACFSKV_15480</name>
</gene>
<accession>A0ABW5BAD7</accession>
<name>A0ABW5BAD7_9BACT</name>
<proteinExistence type="predicted"/>
<protein>
    <recommendedName>
        <fullName evidence="3">Outer membrane protein beta-barrel domain-containing protein</fullName>
    </recommendedName>
</protein>
<evidence type="ECO:0008006" key="3">
    <source>
        <dbReference type="Google" id="ProtNLM"/>
    </source>
</evidence>